<comment type="caution">
    <text evidence="16">Lacks conserved residue(s) required for the propagation of feature annotation.</text>
</comment>
<accession>A0A9Q8QAW9</accession>
<dbReference type="CDD" id="cd11377">
    <property type="entry name" value="Pro-peptidase_S53"/>
    <property type="match status" value="1"/>
</dbReference>
<dbReference type="GeneID" id="72064330"/>
<organism evidence="18 19">
    <name type="scientific">Purpureocillium takamizusanense</name>
    <dbReference type="NCBI Taxonomy" id="2060973"/>
    <lineage>
        <taxon>Eukaryota</taxon>
        <taxon>Fungi</taxon>
        <taxon>Dikarya</taxon>
        <taxon>Ascomycota</taxon>
        <taxon>Pezizomycotina</taxon>
        <taxon>Sordariomycetes</taxon>
        <taxon>Hypocreomycetidae</taxon>
        <taxon>Hypocreales</taxon>
        <taxon>Ophiocordycipitaceae</taxon>
        <taxon>Purpureocillium</taxon>
    </lineage>
</organism>
<proteinExistence type="predicted"/>
<keyword evidence="13" id="KW-0843">Virulence</keyword>
<evidence type="ECO:0000256" key="5">
    <source>
        <dbReference type="ARBA" id="ARBA00012462"/>
    </source>
</evidence>
<keyword evidence="19" id="KW-1185">Reference proteome</keyword>
<dbReference type="InterPro" id="IPR023828">
    <property type="entry name" value="Peptidase_S8_Ser-AS"/>
</dbReference>
<dbReference type="KEGG" id="ptkz:JDV02_002369"/>
<dbReference type="InterPro" id="IPR036852">
    <property type="entry name" value="Peptidase_S8/S53_dom_sf"/>
</dbReference>
<dbReference type="Pfam" id="PF00082">
    <property type="entry name" value="Peptidase_S8"/>
    <property type="match status" value="1"/>
</dbReference>
<evidence type="ECO:0000256" key="16">
    <source>
        <dbReference type="PROSITE-ProRule" id="PRU01032"/>
    </source>
</evidence>
<evidence type="ECO:0000256" key="7">
    <source>
        <dbReference type="ARBA" id="ARBA00022670"/>
    </source>
</evidence>
<evidence type="ECO:0000313" key="18">
    <source>
        <dbReference type="EMBL" id="UNI15883.1"/>
    </source>
</evidence>
<dbReference type="PANTHER" id="PTHR14218">
    <property type="entry name" value="PROTEASE S8 TRIPEPTIDYL PEPTIDASE I CLN2"/>
    <property type="match status" value="1"/>
</dbReference>
<dbReference type="PANTHER" id="PTHR14218:SF15">
    <property type="entry name" value="TRIPEPTIDYL-PEPTIDASE 1"/>
    <property type="match status" value="1"/>
</dbReference>
<keyword evidence="6" id="KW-0964">Secreted</keyword>
<keyword evidence="10 16" id="KW-0378">Hydrolase</keyword>
<dbReference type="Proteomes" id="UP000829364">
    <property type="component" value="Chromosome 2"/>
</dbReference>
<dbReference type="InterPro" id="IPR000209">
    <property type="entry name" value="Peptidase_S8/S53_dom"/>
</dbReference>
<dbReference type="GO" id="GO:0046872">
    <property type="term" value="F:metal ion binding"/>
    <property type="evidence" value="ECO:0007669"/>
    <property type="project" value="UniProtKB-KW"/>
</dbReference>
<evidence type="ECO:0000256" key="14">
    <source>
        <dbReference type="ARBA" id="ARBA00023145"/>
    </source>
</evidence>
<keyword evidence="7 16" id="KW-0645">Protease</keyword>
<dbReference type="EMBL" id="CP086355">
    <property type="protein sequence ID" value="UNI15883.1"/>
    <property type="molecule type" value="Genomic_DNA"/>
</dbReference>
<keyword evidence="12" id="KW-0106">Calcium</keyword>
<evidence type="ECO:0000256" key="15">
    <source>
        <dbReference type="ARBA" id="ARBA00023180"/>
    </source>
</evidence>
<dbReference type="SUPFAM" id="SSF54897">
    <property type="entry name" value="Protease propeptides/inhibitors"/>
    <property type="match status" value="1"/>
</dbReference>
<gene>
    <name evidence="18" type="ORF">JDV02_002369</name>
</gene>
<keyword evidence="9" id="KW-0732">Signal</keyword>
<dbReference type="Gene3D" id="3.40.50.200">
    <property type="entry name" value="Peptidase S8/S53 domain"/>
    <property type="match status" value="1"/>
</dbReference>
<comment type="subcellular location">
    <subcellularLocation>
        <location evidence="4">Secreted</location>
        <location evidence="4">Extracellular space</location>
    </subcellularLocation>
</comment>
<dbReference type="SUPFAM" id="SSF52743">
    <property type="entry name" value="Subtilisin-like"/>
    <property type="match status" value="1"/>
</dbReference>
<sequence length="633" mass="69095">MRSVAREEGASRRPLRHLLLKAASCSESPSGIFDGGRSYTLYPLPAHCDFESRVTMAAKTLFTTWALAALAACAASFEKAAAVPDGWRKLDAEPDSSRHLQMSFALHHPATDELSDKLMAGMRLSLAQVTDMRTPKQQDVNAVLEWLADAGIKQTRAETDWVHARTTVGEAEKLLNMRLHQYSFDGKAPVLRTTEYSIPDDLNKIVSFVHPIANFMTPTHEVGLSKPLAFDQQVHQRDTYDCKTGIRPECIIKQYNISYTPPNGTSHVRFGIAGFLEQYANFADAQIFFERYKPELKGYNFSVELVNGGKNLQTSALSGLEAALDVEYGMAIGHPTQVTFYSVGGHGMKLNASGKPYPNEYSDNEPYLDLLEHLLSKPDSQLPHVLSISYADDEPTVPRAYAVKVCTMFGLLAARGVSVIFGAGDGGSAGGRNATCRANDGTNREMTIATFPPSCPWVTAMGAVTNKEGPPPGAEFSSGGFSQFFDRPWWQTGVVEEYVRQLDGHLSGYYNPSMRALPDISVVGTQYTTVIDGRPVQVDGTSASAPVFAAMIALINDARLRKGRRSLGWLNKRLYSEKVRNVLNDTTEGLSRSCVFSGDKKPGGWPAKKGWDAITGLGTPGSFGDLLGVLVKD</sequence>
<feature type="active site" description="Charge relay system" evidence="16">
    <location>
        <position position="321"/>
    </location>
</feature>
<reference evidence="18" key="1">
    <citation type="submission" date="2021-11" db="EMBL/GenBank/DDBJ databases">
        <title>Purpureocillium_takamizusanense_genome.</title>
        <authorList>
            <person name="Nguyen N.-H."/>
        </authorList>
    </citation>
    <scope>NUCLEOTIDE SEQUENCE</scope>
    <source>
        <strain evidence="18">PT3</strain>
    </source>
</reference>
<feature type="active site" description="Charge relay system" evidence="16">
    <location>
        <position position="325"/>
    </location>
</feature>
<dbReference type="GO" id="GO:0006508">
    <property type="term" value="P:proteolysis"/>
    <property type="evidence" value="ECO:0007669"/>
    <property type="project" value="UniProtKB-KW"/>
</dbReference>
<dbReference type="GO" id="GO:0004252">
    <property type="term" value="F:serine-type endopeptidase activity"/>
    <property type="evidence" value="ECO:0007669"/>
    <property type="project" value="UniProtKB-UniRule"/>
</dbReference>
<evidence type="ECO:0000256" key="3">
    <source>
        <dbReference type="ARBA" id="ARBA00002451"/>
    </source>
</evidence>
<dbReference type="GO" id="GO:0005576">
    <property type="term" value="C:extracellular region"/>
    <property type="evidence" value="ECO:0007669"/>
    <property type="project" value="UniProtKB-SubCell"/>
</dbReference>
<evidence type="ECO:0000256" key="9">
    <source>
        <dbReference type="ARBA" id="ARBA00022729"/>
    </source>
</evidence>
<evidence type="ECO:0000256" key="13">
    <source>
        <dbReference type="ARBA" id="ARBA00023026"/>
    </source>
</evidence>
<evidence type="ECO:0000256" key="8">
    <source>
        <dbReference type="ARBA" id="ARBA00022723"/>
    </source>
</evidence>
<comment type="catalytic activity">
    <reaction evidence="1">
        <text>Release of an N-terminal tripeptide from a polypeptide.</text>
        <dbReference type="EC" id="3.4.14.10"/>
    </reaction>
</comment>
<dbReference type="AlphaFoldDB" id="A0A9Q8QAW9"/>
<dbReference type="FunFam" id="3.40.50.200:FF:000015">
    <property type="entry name" value="Tripeptidyl peptidase A"/>
    <property type="match status" value="1"/>
</dbReference>
<dbReference type="InterPro" id="IPR030400">
    <property type="entry name" value="Sedolisin_dom"/>
</dbReference>
<evidence type="ECO:0000259" key="17">
    <source>
        <dbReference type="PROSITE" id="PS51695"/>
    </source>
</evidence>
<feature type="active site" description="Charge relay system" evidence="16">
    <location>
        <position position="542"/>
    </location>
</feature>
<dbReference type="CDD" id="cd04056">
    <property type="entry name" value="Peptidases_S53"/>
    <property type="match status" value="1"/>
</dbReference>
<feature type="domain" description="Peptidase S53" evidence="17">
    <location>
        <begin position="245"/>
        <end position="632"/>
    </location>
</feature>
<evidence type="ECO:0000256" key="12">
    <source>
        <dbReference type="ARBA" id="ARBA00022837"/>
    </source>
</evidence>
<evidence type="ECO:0000256" key="10">
    <source>
        <dbReference type="ARBA" id="ARBA00022801"/>
    </source>
</evidence>
<keyword evidence="8" id="KW-0479">Metal-binding</keyword>
<dbReference type="GO" id="GO:0008240">
    <property type="term" value="F:tripeptidyl-peptidase activity"/>
    <property type="evidence" value="ECO:0007669"/>
    <property type="project" value="UniProtKB-EC"/>
</dbReference>
<keyword evidence="11 16" id="KW-0720">Serine protease</keyword>
<dbReference type="PROSITE" id="PS51695">
    <property type="entry name" value="SEDOLISIN"/>
    <property type="match status" value="1"/>
</dbReference>
<evidence type="ECO:0000256" key="4">
    <source>
        <dbReference type="ARBA" id="ARBA00004239"/>
    </source>
</evidence>
<dbReference type="InterPro" id="IPR050819">
    <property type="entry name" value="Tripeptidyl-peptidase_I"/>
</dbReference>
<evidence type="ECO:0000256" key="6">
    <source>
        <dbReference type="ARBA" id="ARBA00022525"/>
    </source>
</evidence>
<protein>
    <recommendedName>
        <fullName evidence="5">tripeptidyl-peptidase II</fullName>
        <ecNumber evidence="5">3.4.14.10</ecNumber>
    </recommendedName>
</protein>
<dbReference type="RefSeq" id="XP_047839364.1">
    <property type="nucleotide sequence ID" value="XM_047983393.1"/>
</dbReference>
<evidence type="ECO:0000313" key="19">
    <source>
        <dbReference type="Proteomes" id="UP000829364"/>
    </source>
</evidence>
<dbReference type="OrthoDB" id="409122at2759"/>
<comment type="function">
    <text evidence="3">Secreted tripeptidyl-peptidase which degrades proteins at acidic pHs and is involved in virulence.</text>
</comment>
<dbReference type="PROSITE" id="PS00138">
    <property type="entry name" value="SUBTILASE_SER"/>
    <property type="match status" value="1"/>
</dbReference>
<evidence type="ECO:0000256" key="2">
    <source>
        <dbReference type="ARBA" id="ARBA00001913"/>
    </source>
</evidence>
<keyword evidence="15" id="KW-0325">Glycoprotein</keyword>
<dbReference type="Pfam" id="PF09286">
    <property type="entry name" value="Pro-kuma_activ"/>
    <property type="match status" value="1"/>
</dbReference>
<dbReference type="InterPro" id="IPR015366">
    <property type="entry name" value="S53_propep"/>
</dbReference>
<dbReference type="SMART" id="SM00944">
    <property type="entry name" value="Pro-kuma_activ"/>
    <property type="match status" value="1"/>
</dbReference>
<dbReference type="EC" id="3.4.14.10" evidence="5"/>
<keyword evidence="14" id="KW-0865">Zymogen</keyword>
<evidence type="ECO:0000256" key="11">
    <source>
        <dbReference type="ARBA" id="ARBA00022825"/>
    </source>
</evidence>
<evidence type="ECO:0000256" key="1">
    <source>
        <dbReference type="ARBA" id="ARBA00001910"/>
    </source>
</evidence>
<name>A0A9Q8QAW9_9HYPO</name>
<comment type="cofactor">
    <cofactor evidence="2">
        <name>Ca(2+)</name>
        <dbReference type="ChEBI" id="CHEBI:29108"/>
    </cofactor>
</comment>